<dbReference type="Gene3D" id="1.20.1720.10">
    <property type="entry name" value="Multidrug resistance protein D"/>
    <property type="match status" value="1"/>
</dbReference>
<keyword evidence="6 7" id="KW-0472">Membrane</keyword>
<feature type="transmembrane region" description="Helical" evidence="7">
    <location>
        <begin position="432"/>
        <end position="455"/>
    </location>
</feature>
<dbReference type="STRING" id="1891671.SAMN06295885_0336"/>
<sequence>MTAPSSSRRWWVLVILAMTQLVVVLDGTIVTIALPAAQADLGLTDVERQWVVTAYALAFGALLLLGGRIADYTGRKRTYLIGMIGFGAASAWGGVASSGTELIAARGLQGAFAALLAPAALALLTVSFPGGRERNTAFAVFGSVAGAGAAVGLVLGGLLTEFADWRWCLLVNVPVVIVGVVAGALLVTESRAEGKNRFDIAGTITVALGLASVVYGFTLAEQGWLRVDTLGFLLAGVLLLALFVRIQARSDHPLLPLRIVADRVRGGAFLIQAIVGSVMIGSTLYLTLHLQLVLGLAPLEAGLANLPMTVTIMIVAGVATKLLPSVGPRVLMIVGPLIAAAGLVYLSRITPDGSYLVQVLPALILLGIGMAMIFVPVQNVALTGVAGHDAGAAGATANAAMQIGGSIGLSIFTTIYAGVAGEQGSPVTFVDGYSAVFVAAAVGLVLASVIAFAMIRIKKEEFLSQAPQEAVAHLG</sequence>
<gene>
    <name evidence="9" type="ORF">SAMN06295885_0336</name>
</gene>
<comment type="subcellular location">
    <subcellularLocation>
        <location evidence="1">Cell membrane</location>
        <topology evidence="1">Multi-pass membrane protein</topology>
    </subcellularLocation>
</comment>
<feature type="transmembrane region" description="Helical" evidence="7">
    <location>
        <begin position="107"/>
        <end position="126"/>
    </location>
</feature>
<organism evidence="9 10">
    <name type="scientific">Rathayibacter oskolensis</name>
    <dbReference type="NCBI Taxonomy" id="1891671"/>
    <lineage>
        <taxon>Bacteria</taxon>
        <taxon>Bacillati</taxon>
        <taxon>Actinomycetota</taxon>
        <taxon>Actinomycetes</taxon>
        <taxon>Micrococcales</taxon>
        <taxon>Microbacteriaceae</taxon>
        <taxon>Rathayibacter</taxon>
    </lineage>
</organism>
<evidence type="ECO:0000256" key="2">
    <source>
        <dbReference type="ARBA" id="ARBA00022448"/>
    </source>
</evidence>
<evidence type="ECO:0000256" key="4">
    <source>
        <dbReference type="ARBA" id="ARBA00022692"/>
    </source>
</evidence>
<dbReference type="CDD" id="cd17321">
    <property type="entry name" value="MFS_MMR_MDR_like"/>
    <property type="match status" value="1"/>
</dbReference>
<dbReference type="PANTHER" id="PTHR42718:SF46">
    <property type="entry name" value="BLR6921 PROTEIN"/>
    <property type="match status" value="1"/>
</dbReference>
<proteinExistence type="predicted"/>
<keyword evidence="4 7" id="KW-0812">Transmembrane</keyword>
<keyword evidence="5 7" id="KW-1133">Transmembrane helix</keyword>
<keyword evidence="2" id="KW-0813">Transport</keyword>
<feature type="transmembrane region" description="Helical" evidence="7">
    <location>
        <begin position="302"/>
        <end position="323"/>
    </location>
</feature>
<dbReference type="GO" id="GO:0022857">
    <property type="term" value="F:transmembrane transporter activity"/>
    <property type="evidence" value="ECO:0007669"/>
    <property type="project" value="InterPro"/>
</dbReference>
<feature type="transmembrane region" description="Helical" evidence="7">
    <location>
        <begin position="230"/>
        <end position="248"/>
    </location>
</feature>
<keyword evidence="3" id="KW-1003">Cell membrane</keyword>
<reference evidence="10" key="1">
    <citation type="submission" date="2017-04" db="EMBL/GenBank/DDBJ databases">
        <authorList>
            <person name="Varghese N."/>
            <person name="Submissions S."/>
        </authorList>
    </citation>
    <scope>NUCLEOTIDE SEQUENCE [LARGE SCALE GENOMIC DNA]</scope>
    <source>
        <strain evidence="10">VKM Ac-2121</strain>
    </source>
</reference>
<feature type="transmembrane region" description="Helical" evidence="7">
    <location>
        <begin position="78"/>
        <end position="95"/>
    </location>
</feature>
<dbReference type="PROSITE" id="PS50850">
    <property type="entry name" value="MFS"/>
    <property type="match status" value="1"/>
</dbReference>
<evidence type="ECO:0000259" key="8">
    <source>
        <dbReference type="PROSITE" id="PS50850"/>
    </source>
</evidence>
<dbReference type="SUPFAM" id="SSF103473">
    <property type="entry name" value="MFS general substrate transporter"/>
    <property type="match status" value="1"/>
</dbReference>
<dbReference type="InterPro" id="IPR020846">
    <property type="entry name" value="MFS_dom"/>
</dbReference>
<dbReference type="InterPro" id="IPR011701">
    <property type="entry name" value="MFS"/>
</dbReference>
<evidence type="ECO:0000256" key="5">
    <source>
        <dbReference type="ARBA" id="ARBA00022989"/>
    </source>
</evidence>
<dbReference type="Pfam" id="PF07690">
    <property type="entry name" value="MFS_1"/>
    <property type="match status" value="1"/>
</dbReference>
<feature type="transmembrane region" description="Helical" evidence="7">
    <location>
        <begin position="398"/>
        <end position="420"/>
    </location>
</feature>
<feature type="transmembrane region" description="Helical" evidence="7">
    <location>
        <begin position="200"/>
        <end position="218"/>
    </location>
</feature>
<feature type="transmembrane region" description="Helical" evidence="7">
    <location>
        <begin position="138"/>
        <end position="159"/>
    </location>
</feature>
<feature type="transmembrane region" description="Helical" evidence="7">
    <location>
        <begin position="49"/>
        <end position="66"/>
    </location>
</feature>
<feature type="transmembrane region" description="Helical" evidence="7">
    <location>
        <begin position="12"/>
        <end position="37"/>
    </location>
</feature>
<dbReference type="Gene3D" id="1.20.1250.20">
    <property type="entry name" value="MFS general substrate transporter like domains"/>
    <property type="match status" value="1"/>
</dbReference>
<dbReference type="PANTHER" id="PTHR42718">
    <property type="entry name" value="MAJOR FACILITATOR SUPERFAMILY MULTIDRUG TRANSPORTER MFSC"/>
    <property type="match status" value="1"/>
</dbReference>
<dbReference type="InterPro" id="IPR036259">
    <property type="entry name" value="MFS_trans_sf"/>
</dbReference>
<protein>
    <submittedName>
        <fullName evidence="9">Drug resistance transporter, EmrB/QacA subfamily</fullName>
    </submittedName>
</protein>
<keyword evidence="10" id="KW-1185">Reference proteome</keyword>
<evidence type="ECO:0000256" key="1">
    <source>
        <dbReference type="ARBA" id="ARBA00004651"/>
    </source>
</evidence>
<feature type="transmembrane region" description="Helical" evidence="7">
    <location>
        <begin position="355"/>
        <end position="377"/>
    </location>
</feature>
<feature type="transmembrane region" description="Helical" evidence="7">
    <location>
        <begin position="269"/>
        <end position="290"/>
    </location>
</feature>
<feature type="domain" description="Major facilitator superfamily (MFS) profile" evidence="8">
    <location>
        <begin position="12"/>
        <end position="459"/>
    </location>
</feature>
<evidence type="ECO:0000256" key="3">
    <source>
        <dbReference type="ARBA" id="ARBA00022475"/>
    </source>
</evidence>
<feature type="transmembrane region" description="Helical" evidence="7">
    <location>
        <begin position="165"/>
        <end position="188"/>
    </location>
</feature>
<dbReference type="AlphaFoldDB" id="A0A1X7N048"/>
<evidence type="ECO:0000313" key="10">
    <source>
        <dbReference type="Proteomes" id="UP000193711"/>
    </source>
</evidence>
<evidence type="ECO:0000313" key="9">
    <source>
        <dbReference type="EMBL" id="SMH29695.1"/>
    </source>
</evidence>
<evidence type="ECO:0000256" key="7">
    <source>
        <dbReference type="SAM" id="Phobius"/>
    </source>
</evidence>
<name>A0A1X7N048_9MICO</name>
<feature type="transmembrane region" description="Helical" evidence="7">
    <location>
        <begin position="330"/>
        <end position="349"/>
    </location>
</feature>
<dbReference type="EMBL" id="FXBM01000001">
    <property type="protein sequence ID" value="SMH29695.1"/>
    <property type="molecule type" value="Genomic_DNA"/>
</dbReference>
<accession>A0A1X7N048</accession>
<dbReference type="RefSeq" id="WP_085474873.1">
    <property type="nucleotide sequence ID" value="NZ_FXBM01000001.1"/>
</dbReference>
<dbReference type="OrthoDB" id="4080117at2"/>
<dbReference type="GO" id="GO:0005886">
    <property type="term" value="C:plasma membrane"/>
    <property type="evidence" value="ECO:0007669"/>
    <property type="project" value="UniProtKB-SubCell"/>
</dbReference>
<evidence type="ECO:0000256" key="6">
    <source>
        <dbReference type="ARBA" id="ARBA00023136"/>
    </source>
</evidence>
<dbReference type="Proteomes" id="UP000193711">
    <property type="component" value="Unassembled WGS sequence"/>
</dbReference>